<comment type="caution">
    <text evidence="9">The sequence shown here is derived from an EMBL/GenBank/DDBJ whole genome shotgun (WGS) entry which is preliminary data.</text>
</comment>
<keyword evidence="2" id="KW-0813">Transport</keyword>
<evidence type="ECO:0000256" key="8">
    <source>
        <dbReference type="SAM" id="MobiDB-lite"/>
    </source>
</evidence>
<proteinExistence type="predicted"/>
<dbReference type="GO" id="GO:0017056">
    <property type="term" value="F:structural constituent of nuclear pore"/>
    <property type="evidence" value="ECO:0007669"/>
    <property type="project" value="InterPro"/>
</dbReference>
<dbReference type="PANTHER" id="PTHR13437">
    <property type="entry name" value="NUCLEOPORIN P58/P45 NUCLEOPORIN-LIKE PROTEIN 1"/>
    <property type="match status" value="1"/>
</dbReference>
<evidence type="ECO:0000256" key="5">
    <source>
        <dbReference type="ARBA" id="ARBA00023010"/>
    </source>
</evidence>
<dbReference type="PANTHER" id="PTHR13437:SF2">
    <property type="entry name" value="NUCLEOPORIN P58_P45"/>
    <property type="match status" value="1"/>
</dbReference>
<feature type="compositionally biased region" description="Polar residues" evidence="8">
    <location>
        <begin position="67"/>
        <end position="87"/>
    </location>
</feature>
<protein>
    <recommendedName>
        <fullName evidence="11">Nucleoporin NUP49/NSP49</fullName>
    </recommendedName>
</protein>
<keyword evidence="4" id="KW-0653">Protein transport</keyword>
<evidence type="ECO:0000256" key="7">
    <source>
        <dbReference type="ARBA" id="ARBA00023242"/>
    </source>
</evidence>
<evidence type="ECO:0000313" key="10">
    <source>
        <dbReference type="Proteomes" id="UP000319663"/>
    </source>
</evidence>
<evidence type="ECO:0000256" key="2">
    <source>
        <dbReference type="ARBA" id="ARBA00022448"/>
    </source>
</evidence>
<reference evidence="9 10" key="1">
    <citation type="submission" date="2019-06" db="EMBL/GenBank/DDBJ databases">
        <title>Wine fermentation using esterase from Monascus purpureus.</title>
        <authorList>
            <person name="Geng C."/>
            <person name="Zhang Y."/>
        </authorList>
    </citation>
    <scope>NUCLEOTIDE SEQUENCE [LARGE SCALE GENOMIC DNA]</scope>
    <source>
        <strain evidence="9">HQ1</strain>
    </source>
</reference>
<feature type="compositionally biased region" description="Gly residues" evidence="8">
    <location>
        <begin position="114"/>
        <end position="132"/>
    </location>
</feature>
<keyword evidence="10" id="KW-1185">Reference proteome</keyword>
<sequence length="465" mass="48168">MFSAKTSGPSTGGLFGGSLFGNSNTQASPSLSTPATANTSGSTGGLFSNLGSNTQSKPSGGLFGNAGATTQSSGTSMFGSLGGQQQNTATSGGGGLFGSSTTAASQPQSSGLFSGLGGGNKTTQGGTGGGLFSGLSGTSTQTQSKPLFGTSTTAGGGLFRNQGASQQQQQQAQKPSLSVFGDKQTGTKPAQQQTTAGQTVIPGVKVDTRDLLPTTKYESCVDEVKRDIEAVDTFILNQIKMCNELADILPTIDSQGASIPNDVEFVQGKLETMQRALENDAADIDQVRDLVARDAAEAQVAFRAIDTLKLPLQYQTADQTLADRPYARSTRKNTLALPDDVESDPTTAESINGVPVNLVEYFSQRSDEMGSVLERYQRNLKEIEGHLSAVEHTLSQQIYEFFAKSTDGAAGSTGAPRSAFGELVGALRDVEIGILGVANRLAGVKDQSQEVMFGPPSLGASRLNV</sequence>
<feature type="compositionally biased region" description="Polar residues" evidence="8">
    <location>
        <begin position="25"/>
        <end position="58"/>
    </location>
</feature>
<dbReference type="OrthoDB" id="2538017at2759"/>
<organism evidence="9 10">
    <name type="scientific">Monascus purpureus</name>
    <name type="common">Red mold</name>
    <name type="synonym">Monascus anka</name>
    <dbReference type="NCBI Taxonomy" id="5098"/>
    <lineage>
        <taxon>Eukaryota</taxon>
        <taxon>Fungi</taxon>
        <taxon>Dikarya</taxon>
        <taxon>Ascomycota</taxon>
        <taxon>Pezizomycotina</taxon>
        <taxon>Eurotiomycetes</taxon>
        <taxon>Eurotiomycetidae</taxon>
        <taxon>Eurotiales</taxon>
        <taxon>Aspergillaceae</taxon>
        <taxon>Monascus</taxon>
    </lineage>
</organism>
<evidence type="ECO:0000256" key="4">
    <source>
        <dbReference type="ARBA" id="ARBA00022927"/>
    </source>
</evidence>
<dbReference type="STRING" id="5098.A0A507QXJ3"/>
<feature type="compositionally biased region" description="Low complexity" evidence="8">
    <location>
        <begin position="133"/>
        <end position="144"/>
    </location>
</feature>
<dbReference type="GO" id="GO:0008139">
    <property type="term" value="F:nuclear localization sequence binding"/>
    <property type="evidence" value="ECO:0007669"/>
    <property type="project" value="InterPro"/>
</dbReference>
<dbReference type="Pfam" id="PF21121">
    <property type="entry name" value="Nup49_C"/>
    <property type="match status" value="1"/>
</dbReference>
<feature type="compositionally biased region" description="Polar residues" evidence="8">
    <location>
        <begin position="184"/>
        <end position="198"/>
    </location>
</feature>
<dbReference type="GO" id="GO:0051028">
    <property type="term" value="P:mRNA transport"/>
    <property type="evidence" value="ECO:0007669"/>
    <property type="project" value="UniProtKB-KW"/>
</dbReference>
<keyword evidence="5" id="KW-0811">Translocation</keyword>
<dbReference type="InterPro" id="IPR024882">
    <property type="entry name" value="NUP58/p45/49"/>
</dbReference>
<evidence type="ECO:0000256" key="6">
    <source>
        <dbReference type="ARBA" id="ARBA00023132"/>
    </source>
</evidence>
<keyword evidence="3" id="KW-0509">mRNA transport</keyword>
<keyword evidence="7" id="KW-0539">Nucleus</keyword>
<name>A0A507QXJ3_MONPU</name>
<evidence type="ECO:0000313" key="9">
    <source>
        <dbReference type="EMBL" id="TQB72572.1"/>
    </source>
</evidence>
<evidence type="ECO:0008006" key="11">
    <source>
        <dbReference type="Google" id="ProtNLM"/>
    </source>
</evidence>
<feature type="compositionally biased region" description="Gly residues" evidence="8">
    <location>
        <begin position="10"/>
        <end position="19"/>
    </location>
</feature>
<dbReference type="GO" id="GO:0005643">
    <property type="term" value="C:nuclear pore"/>
    <property type="evidence" value="ECO:0007669"/>
    <property type="project" value="UniProtKB-SubCell"/>
</dbReference>
<gene>
    <name evidence="9" type="ORF">MPDQ_006705</name>
</gene>
<feature type="region of interest" description="Disordered" evidence="8">
    <location>
        <begin position="1"/>
        <end position="199"/>
    </location>
</feature>
<feature type="compositionally biased region" description="Low complexity" evidence="8">
    <location>
        <begin position="162"/>
        <end position="173"/>
    </location>
</feature>
<evidence type="ECO:0000256" key="1">
    <source>
        <dbReference type="ARBA" id="ARBA00004567"/>
    </source>
</evidence>
<comment type="subcellular location">
    <subcellularLocation>
        <location evidence="1">Nucleus</location>
        <location evidence="1">Nuclear pore complex</location>
    </subcellularLocation>
</comment>
<dbReference type="GO" id="GO:0015031">
    <property type="term" value="P:protein transport"/>
    <property type="evidence" value="ECO:0007669"/>
    <property type="project" value="UniProtKB-KW"/>
</dbReference>
<keyword evidence="6" id="KW-0906">Nuclear pore complex</keyword>
<evidence type="ECO:0000256" key="3">
    <source>
        <dbReference type="ARBA" id="ARBA00022816"/>
    </source>
</evidence>
<feature type="compositionally biased region" description="Low complexity" evidence="8">
    <location>
        <begin position="98"/>
        <end position="113"/>
    </location>
</feature>
<dbReference type="Proteomes" id="UP000319663">
    <property type="component" value="Unassembled WGS sequence"/>
</dbReference>
<dbReference type="AlphaFoldDB" id="A0A507QXJ3"/>
<accession>A0A507QXJ3</accession>
<dbReference type="EMBL" id="VIFY01000061">
    <property type="protein sequence ID" value="TQB72572.1"/>
    <property type="molecule type" value="Genomic_DNA"/>
</dbReference>